<dbReference type="PhylomeDB" id="A0A060TAQ5"/>
<feature type="region of interest" description="Disordered" evidence="5">
    <location>
        <begin position="556"/>
        <end position="575"/>
    </location>
</feature>
<dbReference type="Gene3D" id="4.10.240.10">
    <property type="entry name" value="Zn(2)-C6 fungal-type DNA-binding domain"/>
    <property type="match status" value="1"/>
</dbReference>
<feature type="compositionally biased region" description="Polar residues" evidence="5">
    <location>
        <begin position="105"/>
        <end position="121"/>
    </location>
</feature>
<comment type="subcellular location">
    <subcellularLocation>
        <location evidence="1">Nucleus</location>
    </subcellularLocation>
</comment>
<dbReference type="PROSITE" id="PS50048">
    <property type="entry name" value="ZN2_CY6_FUNGAL_2"/>
    <property type="match status" value="1"/>
</dbReference>
<protein>
    <submittedName>
        <fullName evidence="7">ARAD1D25630p</fullName>
    </submittedName>
</protein>
<dbReference type="Pfam" id="PF00172">
    <property type="entry name" value="Zn_clus"/>
    <property type="match status" value="1"/>
</dbReference>
<organism evidence="7">
    <name type="scientific">Blastobotrys adeninivorans</name>
    <name type="common">Yeast</name>
    <name type="synonym">Arxula adeninivorans</name>
    <dbReference type="NCBI Taxonomy" id="409370"/>
    <lineage>
        <taxon>Eukaryota</taxon>
        <taxon>Fungi</taxon>
        <taxon>Dikarya</taxon>
        <taxon>Ascomycota</taxon>
        <taxon>Saccharomycotina</taxon>
        <taxon>Dipodascomycetes</taxon>
        <taxon>Dipodascales</taxon>
        <taxon>Trichomonascaceae</taxon>
        <taxon>Blastobotrys</taxon>
    </lineage>
</organism>
<dbReference type="InterPro" id="IPR036864">
    <property type="entry name" value="Zn2-C6_fun-type_DNA-bd_sf"/>
</dbReference>
<reference evidence="7" key="2">
    <citation type="submission" date="2014-06" db="EMBL/GenBank/DDBJ databases">
        <title>The complete genome of Blastobotrys (Arxula) adeninivorans LS3 - a yeast of biotechnological interest.</title>
        <authorList>
            <person name="Kunze G."/>
            <person name="Gaillardin C."/>
            <person name="Czernicka M."/>
            <person name="Durrens P."/>
            <person name="Martin T."/>
            <person name="Boer E."/>
            <person name="Gabaldon T."/>
            <person name="Cruz J."/>
            <person name="Talla E."/>
            <person name="Marck C."/>
            <person name="Goffeau A."/>
            <person name="Barbe V."/>
            <person name="Baret P."/>
            <person name="Baronian K."/>
            <person name="Beier S."/>
            <person name="Bleykasten C."/>
            <person name="Bode R."/>
            <person name="Casaregola S."/>
            <person name="Despons L."/>
            <person name="Fairhead C."/>
            <person name="Giersberg M."/>
            <person name="Gierski P."/>
            <person name="Hahnel U."/>
            <person name="Hartmann A."/>
            <person name="Jankowska D."/>
            <person name="Jubin C."/>
            <person name="Jung P."/>
            <person name="Lafontaine I."/>
            <person name="Leh-Louis V."/>
            <person name="Lemaire M."/>
            <person name="Marcet-Houben M."/>
            <person name="Mascher M."/>
            <person name="Morel G."/>
            <person name="Richard G.-F."/>
            <person name="Riechen J."/>
            <person name="Sacerdot C."/>
            <person name="Sarkar A."/>
            <person name="Savel G."/>
            <person name="Schacherer J."/>
            <person name="Sherman D."/>
            <person name="Straub M.-L."/>
            <person name="Stein N."/>
            <person name="Thierry A."/>
            <person name="Trautwein-Schult A."/>
            <person name="Westhof E."/>
            <person name="Worch S."/>
            <person name="Dujon B."/>
            <person name="Souciet J.-L."/>
            <person name="Wincker P."/>
            <person name="Scholz U."/>
            <person name="Neuveglise N."/>
        </authorList>
    </citation>
    <scope>NUCLEOTIDE SEQUENCE</scope>
    <source>
        <strain evidence="7">LS3</strain>
    </source>
</reference>
<dbReference type="InterPro" id="IPR050987">
    <property type="entry name" value="AtrR-like"/>
</dbReference>
<feature type="compositionally biased region" description="Polar residues" evidence="5">
    <location>
        <begin position="219"/>
        <end position="235"/>
    </location>
</feature>
<feature type="region of interest" description="Disordered" evidence="5">
    <location>
        <begin position="97"/>
        <end position="141"/>
    </location>
</feature>
<dbReference type="GO" id="GO:0008270">
    <property type="term" value="F:zinc ion binding"/>
    <property type="evidence" value="ECO:0007669"/>
    <property type="project" value="InterPro"/>
</dbReference>
<evidence type="ECO:0000313" key="7">
    <source>
        <dbReference type="EMBL" id="CDP38048.1"/>
    </source>
</evidence>
<feature type="region of interest" description="Disordered" evidence="5">
    <location>
        <begin position="160"/>
        <end position="193"/>
    </location>
</feature>
<accession>A0A060TAQ5</accession>
<dbReference type="CDD" id="cd12148">
    <property type="entry name" value="fungal_TF_MHR"/>
    <property type="match status" value="1"/>
</dbReference>
<dbReference type="SUPFAM" id="SSF57701">
    <property type="entry name" value="Zn2/Cys6 DNA-binding domain"/>
    <property type="match status" value="1"/>
</dbReference>
<dbReference type="GO" id="GO:0005634">
    <property type="term" value="C:nucleus"/>
    <property type="evidence" value="ECO:0007669"/>
    <property type="project" value="UniProtKB-SubCell"/>
</dbReference>
<dbReference type="InterPro" id="IPR001138">
    <property type="entry name" value="Zn2Cys6_DnaBD"/>
</dbReference>
<sequence>MTSRQSPSAPNLGPRPRRQDRRVPKEQRRRAAVSCDHCKLKRNKCTRDSNDESAPCVGCRNAGIICQYTIPRKRRVSSDIPGRRKYEYVDVSVHTSETAIDDRPSSSGSNRISPVPSSTPQLPLITAAPSSTSSTSTPTVSTVLNSSMPLLSSSTMSMSYDYQAQQPSLPSLPPPQQHHPQPQPQQQQQQQQPVIEDAFRYELDPVSLMPPTPPRKDSSGVQQQHQQHLLSTGANDTAPRPVAGAGSQFASKLRHFGVHGSYSFLVQVQSLFALALGEDHSKMLPPQTMGPGFAMPEMVQSSMLPDRSFADTLVDTYFNTFHNEFPVFHRDSFYSVYDSMWHSGTQLPSSWLVCIYLVFAFGAEKLRSVHHQNVEAGFQNTYGQAAQGLITQVLMSGSSLVDIQALLMYSLHLFFDGQRDSSWNLLGAAVRIALAIGMHRGDAGFKLDPIESELRKRVWWTMYCFERLECSFLGRPSSIDDYDCTVEYPRQGVLDTAPGLEYTLIHAQIGLYTILGTISKRFSMLDMASSEALAAAGDLYQRLMMWRNNLPDVVAEDQNNDDSSTSPASGTDPYLTTPGFNRRRYITMAIYHYTVCFLCRPFLVQLATAGRASLVSYDEGFLRRLAGLCTSSSIQCQNYLHKLHSKGVFDCRVGLDIYLLHYTSMVFAVQALVHIQLGDRNNLSVLRDYINANGYILDKYPEPSRTMTRLAQVSYEVSKVVRDAISKYSLEEGGQFLSQPWGDSLTTTTTTNDVNI</sequence>
<dbReference type="AlphaFoldDB" id="A0A060TAQ5"/>
<feature type="compositionally biased region" description="Low complexity" evidence="5">
    <location>
        <begin position="184"/>
        <end position="193"/>
    </location>
</feature>
<feature type="compositionally biased region" description="Pro residues" evidence="5">
    <location>
        <begin position="170"/>
        <end position="183"/>
    </location>
</feature>
<gene>
    <name evidence="7" type="ORF">GNLVRS02_ARAD1D25630g</name>
</gene>
<dbReference type="SMART" id="SM00066">
    <property type="entry name" value="GAL4"/>
    <property type="match status" value="1"/>
</dbReference>
<evidence type="ECO:0000259" key="6">
    <source>
        <dbReference type="PROSITE" id="PS50048"/>
    </source>
</evidence>
<evidence type="ECO:0000256" key="1">
    <source>
        <dbReference type="ARBA" id="ARBA00004123"/>
    </source>
</evidence>
<dbReference type="PROSITE" id="PS00463">
    <property type="entry name" value="ZN2_CY6_FUNGAL_1"/>
    <property type="match status" value="1"/>
</dbReference>
<evidence type="ECO:0000256" key="3">
    <source>
        <dbReference type="ARBA" id="ARBA00023125"/>
    </source>
</evidence>
<dbReference type="InterPro" id="IPR007219">
    <property type="entry name" value="XnlR_reg_dom"/>
</dbReference>
<proteinExistence type="predicted"/>
<reference evidence="7" key="1">
    <citation type="submission" date="2014-02" db="EMBL/GenBank/DDBJ databases">
        <authorList>
            <person name="Genoscope - CEA"/>
        </authorList>
    </citation>
    <scope>NUCLEOTIDE SEQUENCE</scope>
    <source>
        <strain evidence="7">LS3</strain>
    </source>
</reference>
<feature type="region of interest" description="Disordered" evidence="5">
    <location>
        <begin position="205"/>
        <end position="243"/>
    </location>
</feature>
<feature type="compositionally biased region" description="Low complexity" evidence="5">
    <location>
        <begin position="126"/>
        <end position="141"/>
    </location>
</feature>
<evidence type="ECO:0000256" key="5">
    <source>
        <dbReference type="SAM" id="MobiDB-lite"/>
    </source>
</evidence>
<keyword evidence="3" id="KW-0238">DNA-binding</keyword>
<feature type="domain" description="Zn(2)-C6 fungal-type" evidence="6">
    <location>
        <begin position="34"/>
        <end position="68"/>
    </location>
</feature>
<dbReference type="EMBL" id="HG937694">
    <property type="protein sequence ID" value="CDP38048.1"/>
    <property type="molecule type" value="Genomic_DNA"/>
</dbReference>
<name>A0A060TAQ5_BLAAD</name>
<dbReference type="SMART" id="SM00906">
    <property type="entry name" value="Fungal_trans"/>
    <property type="match status" value="1"/>
</dbReference>
<evidence type="ECO:0000256" key="2">
    <source>
        <dbReference type="ARBA" id="ARBA00022723"/>
    </source>
</evidence>
<dbReference type="CDD" id="cd00067">
    <property type="entry name" value="GAL4"/>
    <property type="match status" value="1"/>
</dbReference>
<evidence type="ECO:0000256" key="4">
    <source>
        <dbReference type="ARBA" id="ARBA00023242"/>
    </source>
</evidence>
<dbReference type="GO" id="GO:0006351">
    <property type="term" value="P:DNA-templated transcription"/>
    <property type="evidence" value="ECO:0007669"/>
    <property type="project" value="InterPro"/>
</dbReference>
<dbReference type="PANTHER" id="PTHR46910:SF3">
    <property type="entry name" value="HALOTOLERANCE PROTEIN 9-RELATED"/>
    <property type="match status" value="1"/>
</dbReference>
<dbReference type="Pfam" id="PF04082">
    <property type="entry name" value="Fungal_trans"/>
    <property type="match status" value="1"/>
</dbReference>
<keyword evidence="4" id="KW-0539">Nucleus</keyword>
<feature type="region of interest" description="Disordered" evidence="5">
    <location>
        <begin position="1"/>
        <end position="33"/>
    </location>
</feature>
<keyword evidence="2" id="KW-0479">Metal-binding</keyword>
<dbReference type="PANTHER" id="PTHR46910">
    <property type="entry name" value="TRANSCRIPTION FACTOR PDR1"/>
    <property type="match status" value="1"/>
</dbReference>
<dbReference type="GO" id="GO:0003677">
    <property type="term" value="F:DNA binding"/>
    <property type="evidence" value="ECO:0007669"/>
    <property type="project" value="UniProtKB-KW"/>
</dbReference>
<feature type="compositionally biased region" description="Low complexity" evidence="5">
    <location>
        <begin position="160"/>
        <end position="169"/>
    </location>
</feature>
<dbReference type="GO" id="GO:0000981">
    <property type="term" value="F:DNA-binding transcription factor activity, RNA polymerase II-specific"/>
    <property type="evidence" value="ECO:0007669"/>
    <property type="project" value="InterPro"/>
</dbReference>